<gene>
    <name evidence="1" type="ORF">K458DRAFT_413675</name>
</gene>
<dbReference type="Proteomes" id="UP000799291">
    <property type="component" value="Unassembled WGS sequence"/>
</dbReference>
<keyword evidence="2" id="KW-1185">Reference proteome</keyword>
<evidence type="ECO:0008006" key="3">
    <source>
        <dbReference type="Google" id="ProtNLM"/>
    </source>
</evidence>
<name>A0A6G1JG01_9PLEO</name>
<dbReference type="PANTHER" id="PTHR21310:SF55">
    <property type="entry name" value="AMINOGLYCOSIDE PHOSPHOTRANSFERASE DOMAIN-CONTAINING PROTEIN"/>
    <property type="match status" value="1"/>
</dbReference>
<dbReference type="AlphaFoldDB" id="A0A6G1JG01"/>
<organism evidence="1 2">
    <name type="scientific">Lentithecium fluviatile CBS 122367</name>
    <dbReference type="NCBI Taxonomy" id="1168545"/>
    <lineage>
        <taxon>Eukaryota</taxon>
        <taxon>Fungi</taxon>
        <taxon>Dikarya</taxon>
        <taxon>Ascomycota</taxon>
        <taxon>Pezizomycotina</taxon>
        <taxon>Dothideomycetes</taxon>
        <taxon>Pleosporomycetidae</taxon>
        <taxon>Pleosporales</taxon>
        <taxon>Massarineae</taxon>
        <taxon>Lentitheciaceae</taxon>
        <taxon>Lentithecium</taxon>
    </lineage>
</organism>
<dbReference type="InterPro" id="IPR051678">
    <property type="entry name" value="AGP_Transferase"/>
</dbReference>
<dbReference type="EMBL" id="MU005572">
    <property type="protein sequence ID" value="KAF2689396.1"/>
    <property type="molecule type" value="Genomic_DNA"/>
</dbReference>
<evidence type="ECO:0000313" key="2">
    <source>
        <dbReference type="Proteomes" id="UP000799291"/>
    </source>
</evidence>
<protein>
    <recommendedName>
        <fullName evidence="3">Aminoglycoside phosphotransferase domain-containing protein</fullName>
    </recommendedName>
</protein>
<dbReference type="SUPFAM" id="SSF56112">
    <property type="entry name" value="Protein kinase-like (PK-like)"/>
    <property type="match status" value="1"/>
</dbReference>
<dbReference type="InterPro" id="IPR011009">
    <property type="entry name" value="Kinase-like_dom_sf"/>
</dbReference>
<sequence>MATHTITLQHLTGPERNGSYLSINNTFVRCLLARIAFRTTAKLYKHKANSTCIPISPRKLIKKGHRVHLAEAAALHFVNQMTQIPVPRVYCAFVRETEGEGWIVMERVRGRTLDEVWESLGREELKDILKQLRGMVKDLRGLKPLEGGDNLGVSNCVGGSLQDPRFPRGGTRFGPCADVL</sequence>
<evidence type="ECO:0000313" key="1">
    <source>
        <dbReference type="EMBL" id="KAF2689396.1"/>
    </source>
</evidence>
<reference evidence="1" key="1">
    <citation type="journal article" date="2020" name="Stud. Mycol.">
        <title>101 Dothideomycetes genomes: a test case for predicting lifestyles and emergence of pathogens.</title>
        <authorList>
            <person name="Haridas S."/>
            <person name="Albert R."/>
            <person name="Binder M."/>
            <person name="Bloem J."/>
            <person name="Labutti K."/>
            <person name="Salamov A."/>
            <person name="Andreopoulos B."/>
            <person name="Baker S."/>
            <person name="Barry K."/>
            <person name="Bills G."/>
            <person name="Bluhm B."/>
            <person name="Cannon C."/>
            <person name="Castanera R."/>
            <person name="Culley D."/>
            <person name="Daum C."/>
            <person name="Ezra D."/>
            <person name="Gonzalez J."/>
            <person name="Henrissat B."/>
            <person name="Kuo A."/>
            <person name="Liang C."/>
            <person name="Lipzen A."/>
            <person name="Lutzoni F."/>
            <person name="Magnuson J."/>
            <person name="Mondo S."/>
            <person name="Nolan M."/>
            <person name="Ohm R."/>
            <person name="Pangilinan J."/>
            <person name="Park H.-J."/>
            <person name="Ramirez L."/>
            <person name="Alfaro M."/>
            <person name="Sun H."/>
            <person name="Tritt A."/>
            <person name="Yoshinaga Y."/>
            <person name="Zwiers L.-H."/>
            <person name="Turgeon B."/>
            <person name="Goodwin S."/>
            <person name="Spatafora J."/>
            <person name="Crous P."/>
            <person name="Grigoriev I."/>
        </authorList>
    </citation>
    <scope>NUCLEOTIDE SEQUENCE</scope>
    <source>
        <strain evidence="1">CBS 122367</strain>
    </source>
</reference>
<accession>A0A6G1JG01</accession>
<proteinExistence type="predicted"/>
<dbReference type="OrthoDB" id="8300194at2759"/>
<dbReference type="PANTHER" id="PTHR21310">
    <property type="entry name" value="AMINOGLYCOSIDE PHOSPHOTRANSFERASE-RELATED-RELATED"/>
    <property type="match status" value="1"/>
</dbReference>